<keyword evidence="1" id="KW-0472">Membrane</keyword>
<name>A0A9X0J6J9_LACJH</name>
<evidence type="ECO:0000313" key="3">
    <source>
        <dbReference type="Proteomes" id="UP000070346"/>
    </source>
</evidence>
<reference evidence="2 3" key="1">
    <citation type="submission" date="2016-02" db="EMBL/GenBank/DDBJ databases">
        <title>Complete Genome Sequences of Lactobacillus johnsonii Strain W1.</title>
        <authorList>
            <person name="Sun Y."/>
            <person name="Wu X."/>
        </authorList>
    </citation>
    <scope>NUCLEOTIDE SEQUENCE [LARGE SCALE GENOMIC DNA]</scope>
    <source>
        <strain evidence="2 3">W1</strain>
    </source>
</reference>
<evidence type="ECO:0000313" key="2">
    <source>
        <dbReference type="EMBL" id="KXN75989.1"/>
    </source>
</evidence>
<organism evidence="2 3">
    <name type="scientific">Lactobacillus johnsonii</name>
    <dbReference type="NCBI Taxonomy" id="33959"/>
    <lineage>
        <taxon>Bacteria</taxon>
        <taxon>Bacillati</taxon>
        <taxon>Bacillota</taxon>
        <taxon>Bacilli</taxon>
        <taxon>Lactobacillales</taxon>
        <taxon>Lactobacillaceae</taxon>
        <taxon>Lactobacillus</taxon>
    </lineage>
</organism>
<protein>
    <submittedName>
        <fullName evidence="2">Uncharacterized protein</fullName>
    </submittedName>
</protein>
<keyword evidence="1" id="KW-1133">Transmembrane helix</keyword>
<feature type="transmembrane region" description="Helical" evidence="1">
    <location>
        <begin position="47"/>
        <end position="71"/>
    </location>
</feature>
<evidence type="ECO:0000256" key="1">
    <source>
        <dbReference type="SAM" id="Phobius"/>
    </source>
</evidence>
<comment type="caution">
    <text evidence="2">The sequence shown here is derived from an EMBL/GenBank/DDBJ whole genome shotgun (WGS) entry which is preliminary data.</text>
</comment>
<sequence>MHYLIKQVLWPPVIKYPLAIVGTIITFIGITIELTDSINLSWKQHIYWIYVSLIIIIYFLGLIANCFIFAIKLSKITDNNQGLTKQHQIDLNDKKKLKGYIKQKDIFFEECWKRLSPEDKQLVLIEVQRRKEEIGFESSEDN</sequence>
<accession>A0A9X0J6J9</accession>
<dbReference type="EMBL" id="LSNG01000031">
    <property type="protein sequence ID" value="KXN75989.1"/>
    <property type="molecule type" value="Genomic_DNA"/>
</dbReference>
<gene>
    <name evidence="2" type="ORF">AYJ53_08180</name>
</gene>
<feature type="transmembrane region" description="Helical" evidence="1">
    <location>
        <begin position="16"/>
        <end position="35"/>
    </location>
</feature>
<keyword evidence="1" id="KW-0812">Transmembrane</keyword>
<dbReference type="RefSeq" id="WP_061400381.1">
    <property type="nucleotide sequence ID" value="NZ_LSNG01000031.1"/>
</dbReference>
<proteinExistence type="predicted"/>
<dbReference type="AlphaFoldDB" id="A0A9X0J6J9"/>
<dbReference type="Proteomes" id="UP000070346">
    <property type="component" value="Unassembled WGS sequence"/>
</dbReference>